<sequence length="250" mass="27796">MNLDIWFQWYKCILEAFGFDRDMDERSAETLNKILDEGTCLKPHEIPVKKKVIIFGAGPSLKGNIRELKKYDLSDFTLIAADGATTALREEGIIPDVIVTDLDGRIDDILHANSEGSVLLVHAHGNNLENIEKYVPVLKNVLGTTQSVPLEHVHNFGGFTDGDRCLFFAVERGAEFIVLAGMDFGKVVTRYSRPEIGSDEGAADEIKELKLKYAKELVEWAAENEDIEIVTISGGEEVKGVLKVDFKDIN</sequence>
<dbReference type="GO" id="GO:0004788">
    <property type="term" value="F:thiamine diphosphokinase activity"/>
    <property type="evidence" value="ECO:0007669"/>
    <property type="project" value="InterPro"/>
</dbReference>
<comment type="cofactor">
    <cofactor evidence="5">
        <name>Mg(2+)</name>
        <dbReference type="ChEBI" id="CHEBI:18420"/>
    </cofactor>
</comment>
<name>A0A1D3L461_9EURY</name>
<accession>A0A1D3L461</accession>
<comment type="similarity">
    <text evidence="5">Belongs to the archaeal 6-HMPDK family.</text>
</comment>
<dbReference type="HAMAP" id="MF_02131">
    <property type="entry name" value="HMPDK_arch"/>
    <property type="match status" value="1"/>
</dbReference>
<comment type="pathway">
    <text evidence="5">Cofactor biosynthesis; 5,6,7,8-tetrahydromethanopterin biosynthesis.</text>
</comment>
<dbReference type="InterPro" id="IPR036759">
    <property type="entry name" value="TPK_catalytic_sf"/>
</dbReference>
<evidence type="ECO:0000313" key="8">
    <source>
        <dbReference type="Proteomes" id="UP000094707"/>
    </source>
</evidence>
<keyword evidence="1 5" id="KW-0808">Transferase</keyword>
<dbReference type="Proteomes" id="UP000094707">
    <property type="component" value="Chromosome I"/>
</dbReference>
<dbReference type="InterPro" id="IPR027510">
    <property type="entry name" value="HMPDK_MptE"/>
</dbReference>
<dbReference type="GO" id="GO:0000287">
    <property type="term" value="F:magnesium ion binding"/>
    <property type="evidence" value="ECO:0007669"/>
    <property type="project" value="UniProtKB-UniRule"/>
</dbReference>
<dbReference type="SUPFAM" id="SSF63999">
    <property type="entry name" value="Thiamin pyrophosphokinase, catalytic domain"/>
    <property type="match status" value="1"/>
</dbReference>
<evidence type="ECO:0000256" key="5">
    <source>
        <dbReference type="HAMAP-Rule" id="MF_02131"/>
    </source>
</evidence>
<dbReference type="OrthoDB" id="34207at2157"/>
<dbReference type="Gene3D" id="3.40.50.10240">
    <property type="entry name" value="Thiamin pyrophosphokinase, catalytic domain"/>
    <property type="match status" value="1"/>
</dbReference>
<dbReference type="GO" id="GO:0009229">
    <property type="term" value="P:thiamine diphosphate biosynthetic process"/>
    <property type="evidence" value="ECO:0007669"/>
    <property type="project" value="InterPro"/>
</dbReference>
<dbReference type="KEGG" id="mcub:MCBB_1705"/>
<evidence type="ECO:0000256" key="3">
    <source>
        <dbReference type="ARBA" id="ARBA00022777"/>
    </source>
</evidence>
<comment type="catalytic activity">
    <reaction evidence="5">
        <text>6-hydroxymethyl-7,8-dihydropterin + ATP = (7,8-dihydropterin-6-yl)methyl diphosphate + AMP + H(+)</text>
        <dbReference type="Rhea" id="RHEA:11412"/>
        <dbReference type="ChEBI" id="CHEBI:15378"/>
        <dbReference type="ChEBI" id="CHEBI:30616"/>
        <dbReference type="ChEBI" id="CHEBI:44841"/>
        <dbReference type="ChEBI" id="CHEBI:72950"/>
        <dbReference type="ChEBI" id="CHEBI:456215"/>
        <dbReference type="EC" id="2.7.6.3"/>
    </reaction>
</comment>
<protein>
    <recommendedName>
        <fullName evidence="5">6-hydroxymethyl-7,8-dihydropterin pyrophosphokinase</fullName>
        <shortName evidence="5">HPPK</shortName>
        <ecNumber evidence="5">2.7.6.3</ecNumber>
    </recommendedName>
    <alternativeName>
        <fullName evidence="5">2-amino-4-hydroxy-6-hydroxymethyldihydropteridine pyrophosphokinase</fullName>
    </alternativeName>
    <alternativeName>
        <fullName evidence="5">6-hydroxymethyl-7,8-dihydropterin diphosphokinase</fullName>
        <shortName evidence="5">6-HMPDK</shortName>
    </alternativeName>
    <alternativeName>
        <fullName evidence="5">7,8-dihydro-6-hydroxymethylpterin diphosphokinase</fullName>
    </alternativeName>
    <alternativeName>
        <fullName evidence="5">7,8-dihydro-6-hydroxymethylpterin pyrophosphokinase</fullName>
        <shortName evidence="5">PPPK</shortName>
    </alternativeName>
</protein>
<dbReference type="GO" id="GO:2001118">
    <property type="term" value="P:tetrahydromethanopterin biosynthetic process"/>
    <property type="evidence" value="ECO:0007669"/>
    <property type="project" value="UniProtKB-UniRule"/>
</dbReference>
<dbReference type="GO" id="GO:0003848">
    <property type="term" value="F:2-amino-4-hydroxy-6-hydroxymethyldihydropteridine diphosphokinase activity"/>
    <property type="evidence" value="ECO:0007669"/>
    <property type="project" value="UniProtKB-UniRule"/>
</dbReference>
<feature type="domain" description="6-hydroxymethylpterin diphosphokinase MptE-like" evidence="6">
    <location>
        <begin position="48"/>
        <end position="185"/>
    </location>
</feature>
<keyword evidence="3 5" id="KW-0418">Kinase</keyword>
<dbReference type="STRING" id="118062.MCBB_1705"/>
<evidence type="ECO:0000259" key="6">
    <source>
        <dbReference type="Pfam" id="PF01973"/>
    </source>
</evidence>
<dbReference type="PANTHER" id="PTHR39648:SF1">
    <property type="entry name" value="6-HYDROXYMETHYL-7,8-DIHYDROPTERIN PYROPHOSPHOKINASE"/>
    <property type="match status" value="1"/>
</dbReference>
<dbReference type="Pfam" id="PF01973">
    <property type="entry name" value="MptE-like"/>
    <property type="match status" value="1"/>
</dbReference>
<dbReference type="GeneID" id="30412542"/>
<comment type="function">
    <text evidence="5">Catalyzes the transfer of diphosphate from ATP to 6-hydroxymethyl-7,8-dihydropterin (6-HMD), leading to 6-hydroxymethyl-7,8-dihydropterin diphosphate (6-HMDP).</text>
</comment>
<dbReference type="EMBL" id="LT607756">
    <property type="protein sequence ID" value="SCG86260.1"/>
    <property type="molecule type" value="Genomic_DNA"/>
</dbReference>
<dbReference type="PATRIC" id="fig|129848.4.peg.1745"/>
<keyword evidence="5" id="KW-0460">Magnesium</keyword>
<reference evidence="7 8" key="1">
    <citation type="submission" date="2016-08" db="EMBL/GenBank/DDBJ databases">
        <authorList>
            <person name="Seilhamer J.J."/>
        </authorList>
    </citation>
    <scope>NUCLEOTIDE SEQUENCE [LARGE SCALE GENOMIC DNA]</scope>
    <source>
        <strain evidence="7">Buetzberg</strain>
    </source>
</reference>
<dbReference type="AlphaFoldDB" id="A0A1D3L461"/>
<keyword evidence="4 5" id="KW-0067">ATP-binding</keyword>
<dbReference type="InterPro" id="IPR002826">
    <property type="entry name" value="MptE-like"/>
</dbReference>
<dbReference type="GO" id="GO:0005524">
    <property type="term" value="F:ATP binding"/>
    <property type="evidence" value="ECO:0007669"/>
    <property type="project" value="UniProtKB-UniRule"/>
</dbReference>
<keyword evidence="2 5" id="KW-0547">Nucleotide-binding</keyword>
<evidence type="ECO:0000313" key="7">
    <source>
        <dbReference type="EMBL" id="SCG86260.1"/>
    </source>
</evidence>
<dbReference type="EC" id="2.7.6.3" evidence="5"/>
<dbReference type="UniPathway" id="UPA00065"/>
<evidence type="ECO:0000256" key="2">
    <source>
        <dbReference type="ARBA" id="ARBA00022741"/>
    </source>
</evidence>
<keyword evidence="8" id="KW-1185">Reference proteome</keyword>
<evidence type="ECO:0000256" key="4">
    <source>
        <dbReference type="ARBA" id="ARBA00022840"/>
    </source>
</evidence>
<proteinExistence type="inferred from homology"/>
<gene>
    <name evidence="5 7" type="primary">mptE</name>
    <name evidence="7" type="ORF">MCBB_1705</name>
</gene>
<dbReference type="PANTHER" id="PTHR39648">
    <property type="entry name" value="6-HYDROXYMETHYL-7,8-DIHYDROPTERIN PYROPHOSPHOKINASE"/>
    <property type="match status" value="1"/>
</dbReference>
<dbReference type="GO" id="GO:0016301">
    <property type="term" value="F:kinase activity"/>
    <property type="evidence" value="ECO:0007669"/>
    <property type="project" value="UniProtKB-KW"/>
</dbReference>
<dbReference type="RefSeq" id="WP_071907337.1">
    <property type="nucleotide sequence ID" value="NZ_LT607756.1"/>
</dbReference>
<organism evidence="7 8">
    <name type="scientific">Methanobacterium congolense</name>
    <dbReference type="NCBI Taxonomy" id="118062"/>
    <lineage>
        <taxon>Archaea</taxon>
        <taxon>Methanobacteriati</taxon>
        <taxon>Methanobacteriota</taxon>
        <taxon>Methanomada group</taxon>
        <taxon>Methanobacteria</taxon>
        <taxon>Methanobacteriales</taxon>
        <taxon>Methanobacteriaceae</taxon>
        <taxon>Methanobacterium</taxon>
    </lineage>
</organism>
<evidence type="ECO:0000256" key="1">
    <source>
        <dbReference type="ARBA" id="ARBA00022679"/>
    </source>
</evidence>